<reference evidence="2" key="2">
    <citation type="journal article" date="2015" name="Fish Shellfish Immunol.">
        <title>Early steps in the European eel (Anguilla anguilla)-Vibrio vulnificus interaction in the gills: Role of the RtxA13 toxin.</title>
        <authorList>
            <person name="Callol A."/>
            <person name="Pajuelo D."/>
            <person name="Ebbesson L."/>
            <person name="Teles M."/>
            <person name="MacKenzie S."/>
            <person name="Amaro C."/>
        </authorList>
    </citation>
    <scope>NUCLEOTIDE SEQUENCE</scope>
</reference>
<sequence>MGVVCVVTSCGCGLLQCRVFMAASFLQCIQQFSLGTTVMIFCSSALCGAPPPSSSHCLLYQSTSHSGTQTDRDL</sequence>
<feature type="signal peptide" evidence="1">
    <location>
        <begin position="1"/>
        <end position="17"/>
    </location>
</feature>
<keyword evidence="1" id="KW-0732">Signal</keyword>
<feature type="chain" id="PRO_5002434532" description="Secreted protein" evidence="1">
    <location>
        <begin position="18"/>
        <end position="74"/>
    </location>
</feature>
<proteinExistence type="predicted"/>
<evidence type="ECO:0000256" key="1">
    <source>
        <dbReference type="SAM" id="SignalP"/>
    </source>
</evidence>
<organism evidence="2">
    <name type="scientific">Anguilla anguilla</name>
    <name type="common">European freshwater eel</name>
    <name type="synonym">Muraena anguilla</name>
    <dbReference type="NCBI Taxonomy" id="7936"/>
    <lineage>
        <taxon>Eukaryota</taxon>
        <taxon>Metazoa</taxon>
        <taxon>Chordata</taxon>
        <taxon>Craniata</taxon>
        <taxon>Vertebrata</taxon>
        <taxon>Euteleostomi</taxon>
        <taxon>Actinopterygii</taxon>
        <taxon>Neopterygii</taxon>
        <taxon>Teleostei</taxon>
        <taxon>Anguilliformes</taxon>
        <taxon>Anguillidae</taxon>
        <taxon>Anguilla</taxon>
    </lineage>
</organism>
<reference evidence="2" key="1">
    <citation type="submission" date="2014-11" db="EMBL/GenBank/DDBJ databases">
        <authorList>
            <person name="Amaro Gonzalez C."/>
        </authorList>
    </citation>
    <scope>NUCLEOTIDE SEQUENCE</scope>
</reference>
<name>A0A0E9WE87_ANGAN</name>
<protein>
    <recommendedName>
        <fullName evidence="3">Secreted protein</fullName>
    </recommendedName>
</protein>
<dbReference type="AlphaFoldDB" id="A0A0E9WE87"/>
<evidence type="ECO:0008006" key="3">
    <source>
        <dbReference type="Google" id="ProtNLM"/>
    </source>
</evidence>
<dbReference type="EMBL" id="GBXM01020794">
    <property type="protein sequence ID" value="JAH87783.1"/>
    <property type="molecule type" value="Transcribed_RNA"/>
</dbReference>
<accession>A0A0E9WE87</accession>
<evidence type="ECO:0000313" key="2">
    <source>
        <dbReference type="EMBL" id="JAH87783.1"/>
    </source>
</evidence>